<accession>A0A9N8E8C5</accession>
<dbReference type="InterPro" id="IPR048263">
    <property type="entry name" value="Arb2"/>
</dbReference>
<name>A0A9N8E8C5_9STRA</name>
<dbReference type="Proteomes" id="UP001153069">
    <property type="component" value="Unassembled WGS sequence"/>
</dbReference>
<feature type="compositionally biased region" description="Polar residues" evidence="1">
    <location>
        <begin position="123"/>
        <end position="143"/>
    </location>
</feature>
<feature type="compositionally biased region" description="Low complexity" evidence="1">
    <location>
        <begin position="299"/>
        <end position="312"/>
    </location>
</feature>
<feature type="region of interest" description="Disordered" evidence="1">
    <location>
        <begin position="183"/>
        <end position="209"/>
    </location>
</feature>
<keyword evidence="3" id="KW-1185">Reference proteome</keyword>
<proteinExistence type="predicted"/>
<organism evidence="2 3">
    <name type="scientific">Seminavis robusta</name>
    <dbReference type="NCBI Taxonomy" id="568900"/>
    <lineage>
        <taxon>Eukaryota</taxon>
        <taxon>Sar</taxon>
        <taxon>Stramenopiles</taxon>
        <taxon>Ochrophyta</taxon>
        <taxon>Bacillariophyta</taxon>
        <taxon>Bacillariophyceae</taxon>
        <taxon>Bacillariophycidae</taxon>
        <taxon>Naviculales</taxon>
        <taxon>Naviculaceae</taxon>
        <taxon>Seminavis</taxon>
    </lineage>
</organism>
<dbReference type="GO" id="GO:0035197">
    <property type="term" value="F:siRNA binding"/>
    <property type="evidence" value="ECO:0007669"/>
    <property type="project" value="TreeGrafter"/>
</dbReference>
<comment type="caution">
    <text evidence="2">The sequence shown here is derived from an EMBL/GenBank/DDBJ whole genome shotgun (WGS) entry which is preliminary data.</text>
</comment>
<dbReference type="PANTHER" id="PTHR21357:SF4">
    <property type="entry name" value="FAM172 FAMILY PROTEIN HOMOLOG CG10038"/>
    <property type="match status" value="1"/>
</dbReference>
<feature type="region of interest" description="Disordered" evidence="1">
    <location>
        <begin position="1"/>
        <end position="88"/>
    </location>
</feature>
<evidence type="ECO:0000313" key="3">
    <source>
        <dbReference type="Proteomes" id="UP001153069"/>
    </source>
</evidence>
<feature type="region of interest" description="Disordered" evidence="1">
    <location>
        <begin position="123"/>
        <end position="156"/>
    </location>
</feature>
<evidence type="ECO:0000313" key="2">
    <source>
        <dbReference type="EMBL" id="CAB9516422.1"/>
    </source>
</evidence>
<gene>
    <name evidence="2" type="ORF">SEMRO_781_G201650.1</name>
</gene>
<evidence type="ECO:0000256" key="1">
    <source>
        <dbReference type="SAM" id="MobiDB-lite"/>
    </source>
</evidence>
<feature type="region of interest" description="Disordered" evidence="1">
    <location>
        <begin position="245"/>
        <end position="331"/>
    </location>
</feature>
<sequence>MRMLPIPRASIRRPSNDVKSDKPEDHRRSWHVGTTTSTGNHRRSNGAFRKTWHFHRTSSHTHPNNSEESGDPEPPHDDANRVNIGTEEERKTFSYASHVTAENETAAPCPPPDNAKNVAVVSDGQQGQTQQNSAGIATTNATQEPLRRSSKKRGWFKRAKTKTGRVIHAIEDFLFPGCRPLHGSSTAGSHRRSAQRSMSPGAATRIPPEQIEETLEIARTMYGQEGLRAAGFEFRRVECAEHRQTVVANKENDDHPEDTTTTAKSEEQGGDDDDDEVEGSNSGVAAVNHGQDSQGNNLEGQHALQAEQQQQSKQDEEENEKEINNNAAMHSNKIVLEHPPKYFCRQCCNSLFHIASNTQIDKENRKQFIADGAMYDAVARLCQENAQEVMMKQYGLVWVTVCEGQEEQGHCPHPHLKQGKHEPIRALVNAEHPLAQQQRQLYEAGNNNNKGTQEQNLEHYSNRPTLLVATGKGKVRAGIFSRQHLMVSGMECSTSLPLVHEARKRDLNIVLVDPNAHGDRLGMVTFEKSMTKLFPSPCHEKNPDVYVLSHSASGSHFVRHILDGKFQQPLRHIRAIAFTDSTHNIQWPRQKGNQELVHLLESDTSIYFRCATAGTSENWSLHHAGQEASTDQFWRHRFGMVKTCWAGTKEHSLTNWFALTFIWEHFDRFLNPEEDQRCQKIGADNE</sequence>
<feature type="compositionally biased region" description="Acidic residues" evidence="1">
    <location>
        <begin position="268"/>
        <end position="278"/>
    </location>
</feature>
<protein>
    <submittedName>
        <fullName evidence="2">Mpv17 / PMP22 family</fullName>
    </submittedName>
</protein>
<dbReference type="AlphaFoldDB" id="A0A9N8E8C5"/>
<feature type="compositionally biased region" description="Basic and acidic residues" evidence="1">
    <location>
        <begin position="14"/>
        <end position="27"/>
    </location>
</feature>
<dbReference type="GO" id="GO:0031048">
    <property type="term" value="P:regulatory ncRNA-mediated heterochromatin formation"/>
    <property type="evidence" value="ECO:0007669"/>
    <property type="project" value="TreeGrafter"/>
</dbReference>
<reference evidence="2" key="1">
    <citation type="submission" date="2020-06" db="EMBL/GenBank/DDBJ databases">
        <authorList>
            <consortium name="Plant Systems Biology data submission"/>
        </authorList>
    </citation>
    <scope>NUCLEOTIDE SEQUENCE</scope>
    <source>
        <strain evidence="2">D6</strain>
    </source>
</reference>
<dbReference type="EMBL" id="CAICTM010000780">
    <property type="protein sequence ID" value="CAB9516422.1"/>
    <property type="molecule type" value="Genomic_DNA"/>
</dbReference>
<dbReference type="PANTHER" id="PTHR21357">
    <property type="entry name" value="FAM172 FAMILY PROTEIN HOMOLOG CG10038"/>
    <property type="match status" value="1"/>
</dbReference>
<feature type="compositionally biased region" description="Basic residues" evidence="1">
    <location>
        <begin position="40"/>
        <end position="59"/>
    </location>
</feature>
<dbReference type="GO" id="GO:0005634">
    <property type="term" value="C:nucleus"/>
    <property type="evidence" value="ECO:0007669"/>
    <property type="project" value="TreeGrafter"/>
</dbReference>
<dbReference type="OrthoDB" id="421951at2759"/>